<dbReference type="Gene3D" id="1.25.40.10">
    <property type="entry name" value="Tetratricopeptide repeat domain"/>
    <property type="match status" value="1"/>
</dbReference>
<dbReference type="Gene3D" id="1.25.40.20">
    <property type="entry name" value="Ankyrin repeat-containing domain"/>
    <property type="match status" value="1"/>
</dbReference>
<gene>
    <name evidence="2" type="ORF">ZEAMMB73_Zm00001d050192</name>
</gene>
<dbReference type="PROSITE" id="PS50088">
    <property type="entry name" value="ANK_REPEAT"/>
    <property type="match status" value="3"/>
</dbReference>
<dbReference type="InterPro" id="IPR011990">
    <property type="entry name" value="TPR-like_helical_dom_sf"/>
</dbReference>
<name>A0A1D6Q0B1_MAIZE</name>
<evidence type="ECO:0000313" key="2">
    <source>
        <dbReference type="EMBL" id="AQK52089.1"/>
    </source>
</evidence>
<evidence type="ECO:0000256" key="1">
    <source>
        <dbReference type="SAM" id="MobiDB-lite"/>
    </source>
</evidence>
<dbReference type="InterPro" id="IPR051616">
    <property type="entry name" value="Cul2-RING_E3_ligase_SR"/>
</dbReference>
<dbReference type="SUPFAM" id="SSF48403">
    <property type="entry name" value="Ankyrin repeat"/>
    <property type="match status" value="1"/>
</dbReference>
<dbReference type="STRING" id="4577.A0A1D6Q0B1"/>
<sequence length="408" mass="45790">MLLLGMTPLMFALHHEGNKAIVKYLINNHADPNKGANSGIAPLHIAATEGYYEIVEYLLSRGADVDPLSQDGESPLFCAVFHGHERIVTLLLKHGADVISSCFPDPLLFSDNIICVALLCSFSTILYVFSSVHIVIHFFFSLQYNRVSNLMVTPLLVSLHGSSLDCLEILIEVQYFVTLEMLLAPNYFLQMGFNKFDCAIPEMNTIAGCNLPGQMFLTALGSLQFRISYYDSIGYSNKFRDNNIPIQIAAFKGWEKCVEILLPHAPHLPQYEGLSISEIIHWERTERFRRSSSAIEQGDVAYWKKEHDIALRFYNEAAQVGHEVATLYAKKSLCYLHLRDPAKFIDEAINYINMVQPDLSTLNPESDAKKLVLEFGRTWKAPGSSSRQDSGSSPTNKTGETSSSREHQ</sequence>
<feature type="region of interest" description="Disordered" evidence="1">
    <location>
        <begin position="380"/>
        <end position="408"/>
    </location>
</feature>
<accession>A0A1D6Q0B1</accession>
<dbReference type="EMBL" id="CM000780">
    <property type="protein sequence ID" value="AQK52089.1"/>
    <property type="molecule type" value="Genomic_DNA"/>
</dbReference>
<feature type="compositionally biased region" description="Low complexity" evidence="1">
    <location>
        <begin position="384"/>
        <end position="393"/>
    </location>
</feature>
<reference evidence="2" key="1">
    <citation type="submission" date="2015-12" db="EMBL/GenBank/DDBJ databases">
        <title>Update maize B73 reference genome by single molecule sequencing technologies.</title>
        <authorList>
            <consortium name="Maize Genome Sequencing Project"/>
            <person name="Ware D."/>
        </authorList>
    </citation>
    <scope>NUCLEOTIDE SEQUENCE</scope>
    <source>
        <tissue evidence="2">Seedling</tissue>
    </source>
</reference>
<dbReference type="Pfam" id="PF12796">
    <property type="entry name" value="Ank_2"/>
    <property type="match status" value="1"/>
</dbReference>
<organism evidence="2">
    <name type="scientific">Zea mays</name>
    <name type="common">Maize</name>
    <dbReference type="NCBI Taxonomy" id="4577"/>
    <lineage>
        <taxon>Eukaryota</taxon>
        <taxon>Viridiplantae</taxon>
        <taxon>Streptophyta</taxon>
        <taxon>Embryophyta</taxon>
        <taxon>Tracheophyta</taxon>
        <taxon>Spermatophyta</taxon>
        <taxon>Magnoliopsida</taxon>
        <taxon>Liliopsida</taxon>
        <taxon>Poales</taxon>
        <taxon>Poaceae</taxon>
        <taxon>PACMAD clade</taxon>
        <taxon>Panicoideae</taxon>
        <taxon>Andropogonodae</taxon>
        <taxon>Andropogoneae</taxon>
        <taxon>Tripsacinae</taxon>
        <taxon>Zea</taxon>
    </lineage>
</organism>
<dbReference type="InParanoid" id="A0A1D6Q0B1"/>
<proteinExistence type="predicted"/>
<dbReference type="PRINTS" id="PR01415">
    <property type="entry name" value="ANKYRIN"/>
</dbReference>
<dbReference type="AlphaFoldDB" id="A0A1D6Q0B1"/>
<dbReference type="SMART" id="SM00248">
    <property type="entry name" value="ANK"/>
    <property type="match status" value="4"/>
</dbReference>
<dbReference type="InterPro" id="IPR002110">
    <property type="entry name" value="Ankyrin_rpt"/>
</dbReference>
<dbReference type="PANTHER" id="PTHR46224:SF27">
    <property type="match status" value="1"/>
</dbReference>
<protein>
    <submittedName>
        <fullName evidence="2">Ankyrin repeat family protein</fullName>
    </submittedName>
</protein>
<dbReference type="InterPro" id="IPR036770">
    <property type="entry name" value="Ankyrin_rpt-contain_sf"/>
</dbReference>
<dbReference type="OMA" id="HWERTER"/>
<dbReference type="SMR" id="A0A1D6Q0B1"/>
<dbReference type="PROSITE" id="PS50297">
    <property type="entry name" value="ANK_REP_REGION"/>
    <property type="match status" value="2"/>
</dbReference>
<dbReference type="ExpressionAtlas" id="A0A1D6Q0B1">
    <property type="expression patterns" value="baseline"/>
</dbReference>
<dbReference type="PANTHER" id="PTHR46224">
    <property type="entry name" value="ANKYRIN REPEAT FAMILY PROTEIN"/>
    <property type="match status" value="1"/>
</dbReference>